<reference evidence="9 10" key="1">
    <citation type="submission" date="2017-08" db="EMBL/GenBank/DDBJ databases">
        <title>Pleomorphomonas carboxidotrophicus sp. nov., a new mesophilic hydrogenogenic carboxidotroph.</title>
        <authorList>
            <person name="Esquivel-Elizondo S."/>
            <person name="Krajmalnik-Brown R."/>
            <person name="Maldonado J."/>
        </authorList>
    </citation>
    <scope>NUCLEOTIDE SEQUENCE [LARGE SCALE GENOMIC DNA]</scope>
    <source>
        <strain evidence="9 10">SVCO-16</strain>
    </source>
</reference>
<evidence type="ECO:0000256" key="1">
    <source>
        <dbReference type="ARBA" id="ARBA00004651"/>
    </source>
</evidence>
<dbReference type="InterPro" id="IPR002781">
    <property type="entry name" value="TM_pro_TauE-like"/>
</dbReference>
<feature type="transmembrane region" description="Helical" evidence="8">
    <location>
        <begin position="177"/>
        <end position="199"/>
    </location>
</feature>
<evidence type="ECO:0000313" key="10">
    <source>
        <dbReference type="Proteomes" id="UP000231070"/>
    </source>
</evidence>
<keyword evidence="5 8" id="KW-0812">Transmembrane</keyword>
<dbReference type="InterPro" id="IPR052017">
    <property type="entry name" value="TSUP"/>
</dbReference>
<feature type="transmembrane region" description="Helical" evidence="8">
    <location>
        <begin position="205"/>
        <end position="225"/>
    </location>
</feature>
<feature type="transmembrane region" description="Helical" evidence="8">
    <location>
        <begin position="12"/>
        <end position="31"/>
    </location>
</feature>
<dbReference type="GO" id="GO:0005886">
    <property type="term" value="C:plasma membrane"/>
    <property type="evidence" value="ECO:0007669"/>
    <property type="project" value="UniProtKB-SubCell"/>
</dbReference>
<keyword evidence="4 8" id="KW-1003">Cell membrane</keyword>
<comment type="similarity">
    <text evidence="2 8">Belongs to the 4-toluene sulfonate uptake permease (TSUP) (TC 2.A.102) family.</text>
</comment>
<dbReference type="EMBL" id="NQVN01000005">
    <property type="protein sequence ID" value="PIO99231.1"/>
    <property type="molecule type" value="Genomic_DNA"/>
</dbReference>
<keyword evidence="3" id="KW-0813">Transport</keyword>
<evidence type="ECO:0000313" key="9">
    <source>
        <dbReference type="EMBL" id="PIO99231.1"/>
    </source>
</evidence>
<evidence type="ECO:0000256" key="3">
    <source>
        <dbReference type="ARBA" id="ARBA00022448"/>
    </source>
</evidence>
<keyword evidence="6 8" id="KW-1133">Transmembrane helix</keyword>
<dbReference type="PANTHER" id="PTHR30269">
    <property type="entry name" value="TRANSMEMBRANE PROTEIN YFCA"/>
    <property type="match status" value="1"/>
</dbReference>
<evidence type="ECO:0000256" key="2">
    <source>
        <dbReference type="ARBA" id="ARBA00009142"/>
    </source>
</evidence>
<accession>A0A2G9WWZ0</accession>
<dbReference type="Pfam" id="PF01925">
    <property type="entry name" value="TauE"/>
    <property type="match status" value="1"/>
</dbReference>
<protein>
    <recommendedName>
        <fullName evidence="8">Probable membrane transporter protein</fullName>
    </recommendedName>
</protein>
<comment type="subcellular location">
    <subcellularLocation>
        <location evidence="1 8">Cell membrane</location>
        <topology evidence="1 8">Multi-pass membrane protein</topology>
    </subcellularLocation>
</comment>
<feature type="transmembrane region" description="Helical" evidence="8">
    <location>
        <begin position="142"/>
        <end position="165"/>
    </location>
</feature>
<sequence length="255" mass="27553">MVDLQSTVLQPVFLAVAIPAIFSVGLSKGGLTPVGGLAVPLLAFVVPPTTAAGIVLPLLCFSDLIAMWTFRHHVDVKLLWPLVLSAVVGVVIGFLTFHLLDEKTIGLLIGLITVVFTIRHWLGALVERLASARPTTRDGVMWSIVSGFTSFVAHAGGPPLMFYLLPLKLDRMTFTSTSVFFFGIVNYAKLPFFAVLGLLSADNLMTSLVLTPVALIGVAVGTWLLRVMNEALFYRLSYLLTFLAGLKLIWDGLGL</sequence>
<gene>
    <name evidence="9" type="ORF">CJ014_10240</name>
</gene>
<dbReference type="Proteomes" id="UP000231070">
    <property type="component" value="Unassembled WGS sequence"/>
</dbReference>
<dbReference type="PANTHER" id="PTHR30269:SF37">
    <property type="entry name" value="MEMBRANE TRANSPORTER PROTEIN"/>
    <property type="match status" value="1"/>
</dbReference>
<proteinExistence type="inferred from homology"/>
<feature type="transmembrane region" description="Helical" evidence="8">
    <location>
        <begin position="78"/>
        <end position="97"/>
    </location>
</feature>
<feature type="transmembrane region" description="Helical" evidence="8">
    <location>
        <begin position="232"/>
        <end position="250"/>
    </location>
</feature>
<evidence type="ECO:0000256" key="5">
    <source>
        <dbReference type="ARBA" id="ARBA00022692"/>
    </source>
</evidence>
<evidence type="ECO:0000256" key="8">
    <source>
        <dbReference type="RuleBase" id="RU363041"/>
    </source>
</evidence>
<dbReference type="RefSeq" id="WP_100080390.1">
    <property type="nucleotide sequence ID" value="NZ_NQVN01000005.1"/>
</dbReference>
<comment type="caution">
    <text evidence="9">The sequence shown here is derived from an EMBL/GenBank/DDBJ whole genome shotgun (WGS) entry which is preliminary data.</text>
</comment>
<evidence type="ECO:0000256" key="6">
    <source>
        <dbReference type="ARBA" id="ARBA00022989"/>
    </source>
</evidence>
<evidence type="ECO:0000256" key="4">
    <source>
        <dbReference type="ARBA" id="ARBA00022475"/>
    </source>
</evidence>
<dbReference type="AlphaFoldDB" id="A0A2G9WWZ0"/>
<organism evidence="9 10">
    <name type="scientific">Pleomorphomonas carboxyditropha</name>
    <dbReference type="NCBI Taxonomy" id="2023338"/>
    <lineage>
        <taxon>Bacteria</taxon>
        <taxon>Pseudomonadati</taxon>
        <taxon>Pseudomonadota</taxon>
        <taxon>Alphaproteobacteria</taxon>
        <taxon>Hyphomicrobiales</taxon>
        <taxon>Pleomorphomonadaceae</taxon>
        <taxon>Pleomorphomonas</taxon>
    </lineage>
</organism>
<evidence type="ECO:0000256" key="7">
    <source>
        <dbReference type="ARBA" id="ARBA00023136"/>
    </source>
</evidence>
<feature type="transmembrane region" description="Helical" evidence="8">
    <location>
        <begin position="38"/>
        <end position="58"/>
    </location>
</feature>
<keyword evidence="7 8" id="KW-0472">Membrane</keyword>
<keyword evidence="10" id="KW-1185">Reference proteome</keyword>
<feature type="transmembrane region" description="Helical" evidence="8">
    <location>
        <begin position="104"/>
        <end position="122"/>
    </location>
</feature>
<name>A0A2G9WWZ0_9HYPH</name>
<dbReference type="OrthoDB" id="7028171at2"/>